<evidence type="ECO:0000313" key="2">
    <source>
        <dbReference type="Proteomes" id="UP000183649"/>
    </source>
</evidence>
<dbReference type="STRING" id="339866.GCA_001418255_00468"/>
<dbReference type="RefSeq" id="WP_281173286.1">
    <property type="nucleotide sequence ID" value="NZ_CYHF01000001.1"/>
</dbReference>
<evidence type="ECO:0000313" key="1">
    <source>
        <dbReference type="EMBL" id="CUA93991.1"/>
    </source>
</evidence>
<dbReference type="Proteomes" id="UP000183649">
    <property type="component" value="Unassembled WGS sequence"/>
</dbReference>
<name>A0A0K6HT19_9BURK</name>
<gene>
    <name evidence="1" type="ORF">Ga0061069_101471</name>
</gene>
<protein>
    <recommendedName>
        <fullName evidence="3">EcoEI R protein C-terminal domain-containing protein</fullName>
    </recommendedName>
</protein>
<dbReference type="EMBL" id="CYHF01000001">
    <property type="protein sequence ID" value="CUA93991.1"/>
    <property type="molecule type" value="Genomic_DNA"/>
</dbReference>
<accession>A0A0K6HT19</accession>
<keyword evidence="2" id="KW-1185">Reference proteome</keyword>
<sequence length="42" mass="4680">MSRAPRSVIRQLSKDGGLGKVHQWFGDKLNTLIEELNETLAA</sequence>
<organism evidence="1 2">
    <name type="scientific">Thiomonas bhubaneswarensis</name>
    <dbReference type="NCBI Taxonomy" id="339866"/>
    <lineage>
        <taxon>Bacteria</taxon>
        <taxon>Pseudomonadati</taxon>
        <taxon>Pseudomonadota</taxon>
        <taxon>Betaproteobacteria</taxon>
        <taxon>Burkholderiales</taxon>
        <taxon>Thiomonas</taxon>
    </lineage>
</organism>
<dbReference type="AlphaFoldDB" id="A0A0K6HT19"/>
<evidence type="ECO:0008006" key="3">
    <source>
        <dbReference type="Google" id="ProtNLM"/>
    </source>
</evidence>
<proteinExistence type="predicted"/>
<reference evidence="2" key="1">
    <citation type="submission" date="2015-08" db="EMBL/GenBank/DDBJ databases">
        <authorList>
            <person name="Varghese N."/>
        </authorList>
    </citation>
    <scope>NUCLEOTIDE SEQUENCE [LARGE SCALE GENOMIC DNA]</scope>
    <source>
        <strain evidence="2">DSM 18181</strain>
    </source>
</reference>